<sequence>MKALMVCLFVVIVLYTAMVFVNAAALYEDMRRNARDESVQTDLNQSTDDEEETFQGGDQRQRRLVRAVDGRSDATKAKLEDTRSVPSQGLNQIRRDESVPLLSKPHMESEEVPNSVFSTGTENGLFGTGTKNGLFGKFGTNTMSDAQSGTNIIPSAQSDINNVPGTNVDYNTLFDTEYKTNSVPNTDEYQNLIKREIRPSAMGFVPHYMADVDKRSVADSGFDSSSFEESEALRRRRWFFGLFSDDSTDTPEEISSKAVEASA</sequence>
<dbReference type="Proteomes" id="UP000614601">
    <property type="component" value="Unassembled WGS sequence"/>
</dbReference>
<name>A0A811L728_9BILA</name>
<dbReference type="EMBL" id="CAJFCW020000005">
    <property type="protein sequence ID" value="CAG9117039.1"/>
    <property type="molecule type" value="Genomic_DNA"/>
</dbReference>
<keyword evidence="2" id="KW-0732">Signal</keyword>
<evidence type="ECO:0000313" key="4">
    <source>
        <dbReference type="Proteomes" id="UP000614601"/>
    </source>
</evidence>
<comment type="caution">
    <text evidence="3">The sequence shown here is derived from an EMBL/GenBank/DDBJ whole genome shotgun (WGS) entry which is preliminary data.</text>
</comment>
<dbReference type="AlphaFoldDB" id="A0A811L728"/>
<feature type="chain" id="PRO_5035595348" evidence="2">
    <location>
        <begin position="24"/>
        <end position="263"/>
    </location>
</feature>
<evidence type="ECO:0000256" key="1">
    <source>
        <dbReference type="SAM" id="MobiDB-lite"/>
    </source>
</evidence>
<feature type="region of interest" description="Disordered" evidence="1">
    <location>
        <begin position="37"/>
        <end position="115"/>
    </location>
</feature>
<feature type="signal peptide" evidence="2">
    <location>
        <begin position="1"/>
        <end position="23"/>
    </location>
</feature>
<evidence type="ECO:0000256" key="2">
    <source>
        <dbReference type="SAM" id="SignalP"/>
    </source>
</evidence>
<dbReference type="EMBL" id="CAJFDH010000005">
    <property type="protein sequence ID" value="CAD5222941.1"/>
    <property type="molecule type" value="Genomic_DNA"/>
</dbReference>
<feature type="region of interest" description="Disordered" evidence="1">
    <location>
        <begin position="243"/>
        <end position="263"/>
    </location>
</feature>
<reference evidence="3" key="1">
    <citation type="submission" date="2020-09" db="EMBL/GenBank/DDBJ databases">
        <authorList>
            <person name="Kikuchi T."/>
        </authorList>
    </citation>
    <scope>NUCLEOTIDE SEQUENCE</scope>
    <source>
        <strain evidence="3">SH1</strain>
    </source>
</reference>
<dbReference type="Proteomes" id="UP000783686">
    <property type="component" value="Unassembled WGS sequence"/>
</dbReference>
<organism evidence="3 4">
    <name type="scientific">Bursaphelenchus okinawaensis</name>
    <dbReference type="NCBI Taxonomy" id="465554"/>
    <lineage>
        <taxon>Eukaryota</taxon>
        <taxon>Metazoa</taxon>
        <taxon>Ecdysozoa</taxon>
        <taxon>Nematoda</taxon>
        <taxon>Chromadorea</taxon>
        <taxon>Rhabditida</taxon>
        <taxon>Tylenchina</taxon>
        <taxon>Tylenchomorpha</taxon>
        <taxon>Aphelenchoidea</taxon>
        <taxon>Aphelenchoididae</taxon>
        <taxon>Bursaphelenchus</taxon>
    </lineage>
</organism>
<accession>A0A811L728</accession>
<proteinExistence type="predicted"/>
<feature type="compositionally biased region" description="Basic and acidic residues" evidence="1">
    <location>
        <begin position="66"/>
        <end position="83"/>
    </location>
</feature>
<keyword evidence="4" id="KW-1185">Reference proteome</keyword>
<evidence type="ECO:0000313" key="3">
    <source>
        <dbReference type="EMBL" id="CAD5222941.1"/>
    </source>
</evidence>
<gene>
    <name evidence="3" type="ORF">BOKJ2_LOCUS9895</name>
</gene>
<protein>
    <submittedName>
        <fullName evidence="3">Uncharacterized protein</fullName>
    </submittedName>
</protein>